<dbReference type="AlphaFoldDB" id="A0A5D9C1V5"/>
<organism evidence="1 2">
    <name type="scientific">Sphingomonas montanisoli</name>
    <dbReference type="NCBI Taxonomy" id="2606412"/>
    <lineage>
        <taxon>Bacteria</taxon>
        <taxon>Pseudomonadati</taxon>
        <taxon>Pseudomonadota</taxon>
        <taxon>Alphaproteobacteria</taxon>
        <taxon>Sphingomonadales</taxon>
        <taxon>Sphingomonadaceae</taxon>
        <taxon>Sphingomonas</taxon>
    </lineage>
</organism>
<sequence>MTHFSIPYSRIAEIPAPATYEIRSGEWWLHGSLENGEARSWGGRHIITINEATGHFTCEGGYGTFSYCWPALSRGSEGLHAFLYDVDFGYFMGKASKQPHRIADHDATVQSLKRELVRDRREGWLTKENARTLWTELVDADDGNTDEMVRTLYQDGGWSERFDCSDPSVMVDHPAMRRFWGEVWKPFAAEVLRPHWEAHRAVVEAAKVAA</sequence>
<accession>A0A5D9C1V5</accession>
<reference evidence="1 2" key="1">
    <citation type="submission" date="2019-08" db="EMBL/GenBank/DDBJ databases">
        <authorList>
            <person name="Wang G."/>
            <person name="Xu Z."/>
        </authorList>
    </citation>
    <scope>NUCLEOTIDE SEQUENCE [LARGE SCALE GENOMIC DNA]</scope>
    <source>
        <strain evidence="1 2">ZX</strain>
    </source>
</reference>
<keyword evidence="2" id="KW-1185">Reference proteome</keyword>
<dbReference type="EMBL" id="VTOU01000003">
    <property type="protein sequence ID" value="TZG25626.1"/>
    <property type="molecule type" value="Genomic_DNA"/>
</dbReference>
<dbReference type="Pfam" id="PF26211">
    <property type="entry name" value="Phage_phiTE_072"/>
    <property type="match status" value="1"/>
</dbReference>
<dbReference type="InterPro" id="IPR058701">
    <property type="entry name" value="PhiTE_072-like"/>
</dbReference>
<evidence type="ECO:0000313" key="1">
    <source>
        <dbReference type="EMBL" id="TZG25626.1"/>
    </source>
</evidence>
<protein>
    <submittedName>
        <fullName evidence="1">Uncharacterized protein</fullName>
    </submittedName>
</protein>
<dbReference type="Proteomes" id="UP000322077">
    <property type="component" value="Unassembled WGS sequence"/>
</dbReference>
<dbReference type="RefSeq" id="WP_149522434.1">
    <property type="nucleotide sequence ID" value="NZ_VTOU01000003.1"/>
</dbReference>
<comment type="caution">
    <text evidence="1">The sequence shown here is derived from an EMBL/GenBank/DDBJ whole genome shotgun (WGS) entry which is preliminary data.</text>
</comment>
<name>A0A5D9C1V5_9SPHN</name>
<proteinExistence type="predicted"/>
<gene>
    <name evidence="1" type="ORF">FYJ91_11410</name>
</gene>
<evidence type="ECO:0000313" key="2">
    <source>
        <dbReference type="Proteomes" id="UP000322077"/>
    </source>
</evidence>